<protein>
    <submittedName>
        <fullName evidence="11">Type II secretion system F family protein</fullName>
    </submittedName>
</protein>
<comment type="subcellular location">
    <subcellularLocation>
        <location evidence="1 8">Cell membrane</location>
        <topology evidence="1 8">Multi-pass membrane protein</topology>
    </subcellularLocation>
</comment>
<dbReference type="InterPro" id="IPR018076">
    <property type="entry name" value="T2SS_GspF_dom"/>
</dbReference>
<evidence type="ECO:0000256" key="6">
    <source>
        <dbReference type="ARBA" id="ARBA00022989"/>
    </source>
</evidence>
<feature type="domain" description="Type II secretion system protein GspF" evidence="10">
    <location>
        <begin position="271"/>
        <end position="393"/>
    </location>
</feature>
<dbReference type="PROSITE" id="PS00874">
    <property type="entry name" value="T2SP_F"/>
    <property type="match status" value="1"/>
</dbReference>
<evidence type="ECO:0000256" key="4">
    <source>
        <dbReference type="ARBA" id="ARBA00022475"/>
    </source>
</evidence>
<evidence type="ECO:0000313" key="12">
    <source>
        <dbReference type="Proteomes" id="UP001079657"/>
    </source>
</evidence>
<evidence type="ECO:0000256" key="5">
    <source>
        <dbReference type="ARBA" id="ARBA00022692"/>
    </source>
</evidence>
<proteinExistence type="inferred from homology"/>
<sequence length="401" mass="45240">MPLFKYKAMDNKGKRIQGEFSANNKNEVLAMIRENDYYPLYVEEKIQSKELELGSAFSKIKTKDLAVFCRQFATLHEAGSDILNSVNLLRKQSTNKKMRDSLDVIYEDIQKGSTLSSAMKKYEDVYPKLLVNMIESGEETGSLGTILERMAEQYEKDNKINGKIKGALIYPIILLIAAIGVVTFLLTFVMPTFMTMFEGSNMELPGPTKAVIGLSAVLKNYWYMILIVIMLFILGIRMYGKTTLGARNLDKLKLNFPLIRGTNRKIVTLRFARGLSTILYSGVTMVNALEIVSKVLDNKMVEDLLMQVREKVVKGIPLNEALEHIEIFPPMVISMIKIGEESGSLDDILEKTARFYDQEVEEALSKMTAMVEPILILVVGLLVGFIVIAMLMPMFDMYNAI</sequence>
<evidence type="ECO:0000256" key="3">
    <source>
        <dbReference type="ARBA" id="ARBA00022448"/>
    </source>
</evidence>
<dbReference type="InterPro" id="IPR042094">
    <property type="entry name" value="T2SS_GspF_sf"/>
</dbReference>
<accession>A0ABT4CPD6</accession>
<dbReference type="PANTHER" id="PTHR30012">
    <property type="entry name" value="GENERAL SECRETION PATHWAY PROTEIN"/>
    <property type="match status" value="1"/>
</dbReference>
<evidence type="ECO:0000259" key="10">
    <source>
        <dbReference type="Pfam" id="PF00482"/>
    </source>
</evidence>
<feature type="transmembrane region" description="Helical" evidence="9">
    <location>
        <begin position="221"/>
        <end position="239"/>
    </location>
</feature>
<dbReference type="InterPro" id="IPR001992">
    <property type="entry name" value="T2SS_GspF/T4SS_PilC_CS"/>
</dbReference>
<evidence type="ECO:0000256" key="7">
    <source>
        <dbReference type="ARBA" id="ARBA00023136"/>
    </source>
</evidence>
<dbReference type="RefSeq" id="WP_268049755.1">
    <property type="nucleotide sequence ID" value="NZ_JAPQES010000003.1"/>
</dbReference>
<evidence type="ECO:0000256" key="2">
    <source>
        <dbReference type="ARBA" id="ARBA00005745"/>
    </source>
</evidence>
<dbReference type="PANTHER" id="PTHR30012:SF0">
    <property type="entry name" value="TYPE II SECRETION SYSTEM PROTEIN F-RELATED"/>
    <property type="match status" value="1"/>
</dbReference>
<feature type="domain" description="Type II secretion system protein GspF" evidence="10">
    <location>
        <begin position="68"/>
        <end position="191"/>
    </location>
</feature>
<keyword evidence="4" id="KW-1003">Cell membrane</keyword>
<keyword evidence="3 8" id="KW-0813">Transport</keyword>
<evidence type="ECO:0000256" key="1">
    <source>
        <dbReference type="ARBA" id="ARBA00004651"/>
    </source>
</evidence>
<keyword evidence="7 9" id="KW-0472">Membrane</keyword>
<comment type="caution">
    <text evidence="11">The sequence shown here is derived from an EMBL/GenBank/DDBJ whole genome shotgun (WGS) entry which is preliminary data.</text>
</comment>
<keyword evidence="6 9" id="KW-1133">Transmembrane helix</keyword>
<comment type="similarity">
    <text evidence="2 8">Belongs to the GSP F family.</text>
</comment>
<keyword evidence="5 8" id="KW-0812">Transmembrane</keyword>
<name>A0ABT4CPD6_9CLOT</name>
<dbReference type="PRINTS" id="PR00812">
    <property type="entry name" value="BCTERIALGSPF"/>
</dbReference>
<evidence type="ECO:0000256" key="8">
    <source>
        <dbReference type="RuleBase" id="RU003923"/>
    </source>
</evidence>
<dbReference type="Pfam" id="PF00482">
    <property type="entry name" value="T2SSF"/>
    <property type="match status" value="2"/>
</dbReference>
<keyword evidence="12" id="KW-1185">Reference proteome</keyword>
<reference evidence="11" key="1">
    <citation type="submission" date="2022-12" db="EMBL/GenBank/DDBJ databases">
        <authorList>
            <person name="Wang J."/>
        </authorList>
    </citation>
    <scope>NUCLEOTIDE SEQUENCE</scope>
    <source>
        <strain evidence="11">HY-42-06</strain>
    </source>
</reference>
<dbReference type="Gene3D" id="1.20.81.30">
    <property type="entry name" value="Type II secretion system (T2SS), domain F"/>
    <property type="match status" value="2"/>
</dbReference>
<organism evidence="11 12">
    <name type="scientific">Clostridium ganghwense</name>
    <dbReference type="NCBI Taxonomy" id="312089"/>
    <lineage>
        <taxon>Bacteria</taxon>
        <taxon>Bacillati</taxon>
        <taxon>Bacillota</taxon>
        <taxon>Clostridia</taxon>
        <taxon>Eubacteriales</taxon>
        <taxon>Clostridiaceae</taxon>
        <taxon>Clostridium</taxon>
    </lineage>
</organism>
<dbReference type="Proteomes" id="UP001079657">
    <property type="component" value="Unassembled WGS sequence"/>
</dbReference>
<gene>
    <name evidence="11" type="ORF">OXH55_09750</name>
</gene>
<evidence type="ECO:0000256" key="9">
    <source>
        <dbReference type="SAM" id="Phobius"/>
    </source>
</evidence>
<feature type="transmembrane region" description="Helical" evidence="9">
    <location>
        <begin position="168"/>
        <end position="194"/>
    </location>
</feature>
<feature type="transmembrane region" description="Helical" evidence="9">
    <location>
        <begin position="374"/>
        <end position="395"/>
    </location>
</feature>
<dbReference type="InterPro" id="IPR003004">
    <property type="entry name" value="GspF/PilC"/>
</dbReference>
<dbReference type="EMBL" id="JAPQES010000003">
    <property type="protein sequence ID" value="MCY6370913.1"/>
    <property type="molecule type" value="Genomic_DNA"/>
</dbReference>
<evidence type="ECO:0000313" key="11">
    <source>
        <dbReference type="EMBL" id="MCY6370913.1"/>
    </source>
</evidence>